<dbReference type="FunFam" id="3.90.70.10:FF:000070">
    <property type="entry name" value="Ubiquitin carboxyl-terminal hydrolase 17-like protein 17"/>
    <property type="match status" value="1"/>
</dbReference>
<dbReference type="PROSITE" id="PS00972">
    <property type="entry name" value="USP_1"/>
    <property type="match status" value="1"/>
</dbReference>
<evidence type="ECO:0000256" key="1">
    <source>
        <dbReference type="ARBA" id="ARBA00008245"/>
    </source>
</evidence>
<keyword evidence="2" id="KW-0378">Hydrolase</keyword>
<dbReference type="InterPro" id="IPR001356">
    <property type="entry name" value="HD"/>
</dbReference>
<dbReference type="PROSITE" id="PS50235">
    <property type="entry name" value="USP_3"/>
    <property type="match status" value="1"/>
</dbReference>
<accession>A0AB34HEC1</accession>
<keyword evidence="6" id="KW-1185">Reference proteome</keyword>
<keyword evidence="2" id="KW-0833">Ubl conjugation pathway</keyword>
<dbReference type="GO" id="GO:0016579">
    <property type="term" value="P:protein deubiquitination"/>
    <property type="evidence" value="ECO:0007669"/>
    <property type="project" value="InterPro"/>
</dbReference>
<dbReference type="GO" id="GO:0005829">
    <property type="term" value="C:cytosol"/>
    <property type="evidence" value="ECO:0007669"/>
    <property type="project" value="TreeGrafter"/>
</dbReference>
<dbReference type="InterPro" id="IPR038765">
    <property type="entry name" value="Papain-like_cys_pep_sf"/>
</dbReference>
<dbReference type="CDD" id="cd00086">
    <property type="entry name" value="homeodomain"/>
    <property type="match status" value="1"/>
</dbReference>
<dbReference type="GO" id="GO:0042981">
    <property type="term" value="P:regulation of apoptotic process"/>
    <property type="evidence" value="ECO:0007669"/>
    <property type="project" value="TreeGrafter"/>
</dbReference>
<dbReference type="GO" id="GO:0005634">
    <property type="term" value="C:nucleus"/>
    <property type="evidence" value="ECO:0007669"/>
    <property type="project" value="TreeGrafter"/>
</dbReference>
<proteinExistence type="inferred from homology"/>
<comment type="catalytic activity">
    <reaction evidence="2">
        <text>Thiol-dependent hydrolysis of ester, thioester, amide, peptide and isopeptide bonds formed by the C-terminal Gly of ubiquitin (a 76-residue protein attached to proteins as an intracellular targeting signal).</text>
        <dbReference type="EC" id="3.4.19.12"/>
    </reaction>
</comment>
<evidence type="ECO:0000259" key="4">
    <source>
        <dbReference type="PROSITE" id="PS50235"/>
    </source>
</evidence>
<dbReference type="InterPro" id="IPR018200">
    <property type="entry name" value="USP_CS"/>
</dbReference>
<feature type="domain" description="USP" evidence="4">
    <location>
        <begin position="287"/>
        <end position="582"/>
    </location>
</feature>
<organism evidence="5 6">
    <name type="scientific">Eschrichtius robustus</name>
    <name type="common">California gray whale</name>
    <name type="synonym">Eschrichtius gibbosus</name>
    <dbReference type="NCBI Taxonomy" id="9764"/>
    <lineage>
        <taxon>Eukaryota</taxon>
        <taxon>Metazoa</taxon>
        <taxon>Chordata</taxon>
        <taxon>Craniata</taxon>
        <taxon>Vertebrata</taxon>
        <taxon>Euteleostomi</taxon>
        <taxon>Mammalia</taxon>
        <taxon>Eutheria</taxon>
        <taxon>Laurasiatheria</taxon>
        <taxon>Artiodactyla</taxon>
        <taxon>Whippomorpha</taxon>
        <taxon>Cetacea</taxon>
        <taxon>Mysticeti</taxon>
        <taxon>Eschrichtiidae</taxon>
        <taxon>Eschrichtius</taxon>
    </lineage>
</organism>
<gene>
    <name evidence="5" type="ORF">J1605_004851</name>
</gene>
<comment type="caution">
    <text evidence="5">The sequence shown here is derived from an EMBL/GenBank/DDBJ whole genome shotgun (WGS) entry which is preliminary data.</text>
</comment>
<reference evidence="5 6" key="1">
    <citation type="submission" date="2022-11" db="EMBL/GenBank/DDBJ databases">
        <title>Whole genome sequence of Eschrichtius robustus ER-17-0199.</title>
        <authorList>
            <person name="Bruniche-Olsen A."/>
            <person name="Black A.N."/>
            <person name="Fields C.J."/>
            <person name="Walden K."/>
            <person name="Dewoody J.A."/>
        </authorList>
    </citation>
    <scope>NUCLEOTIDE SEQUENCE [LARGE SCALE GENOMIC DNA]</scope>
    <source>
        <strain evidence="5">ER-17-0199</strain>
        <tissue evidence="5">Blubber</tissue>
    </source>
</reference>
<comment type="similarity">
    <text evidence="1">Belongs to the peptidase C19 family. USP17 subfamily.</text>
</comment>
<keyword evidence="2" id="KW-0788">Thiol protease</keyword>
<dbReference type="InterPro" id="IPR050164">
    <property type="entry name" value="Peptidase_C19"/>
</dbReference>
<evidence type="ECO:0000313" key="6">
    <source>
        <dbReference type="Proteomes" id="UP001159641"/>
    </source>
</evidence>
<dbReference type="InterPro" id="IPR028889">
    <property type="entry name" value="USP"/>
</dbReference>
<keyword evidence="2" id="KW-0645">Protease</keyword>
<dbReference type="GO" id="GO:0004843">
    <property type="term" value="F:cysteine-type deubiquitinase activity"/>
    <property type="evidence" value="ECO:0007669"/>
    <property type="project" value="UniProtKB-UniRule"/>
</dbReference>
<dbReference type="PANTHER" id="PTHR24006:SF651">
    <property type="entry name" value="INACTIVE UBIQUITIN CARBOXYL-TERMINAL HYDROLASE 17-LIKE PROTEIN 4-RELATED"/>
    <property type="match status" value="1"/>
</dbReference>
<dbReference type="PROSITE" id="PS00973">
    <property type="entry name" value="USP_2"/>
    <property type="match status" value="1"/>
</dbReference>
<comment type="function">
    <text evidence="2">Deubiquitinating enzyme that removes conjugated ubiquitin from specific proteins to regulate different cellular processes.</text>
</comment>
<dbReference type="CDD" id="cd02661">
    <property type="entry name" value="Peptidase_C19E"/>
    <property type="match status" value="1"/>
</dbReference>
<dbReference type="GO" id="GO:0003677">
    <property type="term" value="F:DNA binding"/>
    <property type="evidence" value="ECO:0007669"/>
    <property type="project" value="InterPro"/>
</dbReference>
<feature type="region of interest" description="Disordered" evidence="3">
    <location>
        <begin position="53"/>
        <end position="81"/>
    </location>
</feature>
<dbReference type="GO" id="GO:0006508">
    <property type="term" value="P:proteolysis"/>
    <property type="evidence" value="ECO:0007669"/>
    <property type="project" value="UniProtKB-KW"/>
</dbReference>
<dbReference type="Gene3D" id="3.90.70.10">
    <property type="entry name" value="Cysteine proteinases"/>
    <property type="match status" value="2"/>
</dbReference>
<feature type="compositionally biased region" description="Basic and acidic residues" evidence="3">
    <location>
        <begin position="111"/>
        <end position="131"/>
    </location>
</feature>
<feature type="region of interest" description="Disordered" evidence="3">
    <location>
        <begin position="111"/>
        <end position="135"/>
    </location>
</feature>
<dbReference type="PANTHER" id="PTHR24006">
    <property type="entry name" value="UBIQUITIN CARBOXYL-TERMINAL HYDROLASE"/>
    <property type="match status" value="1"/>
</dbReference>
<dbReference type="InterPro" id="IPR001394">
    <property type="entry name" value="Peptidase_C19_UCH"/>
</dbReference>
<evidence type="ECO:0000256" key="2">
    <source>
        <dbReference type="RuleBase" id="RU366025"/>
    </source>
</evidence>
<dbReference type="SUPFAM" id="SSF46689">
    <property type="entry name" value="Homeodomain-like"/>
    <property type="match status" value="1"/>
</dbReference>
<dbReference type="SUPFAM" id="SSF54001">
    <property type="entry name" value="Cysteine proteinases"/>
    <property type="match status" value="2"/>
</dbReference>
<feature type="region of interest" description="Disordered" evidence="3">
    <location>
        <begin position="232"/>
        <end position="252"/>
    </location>
</feature>
<protein>
    <recommendedName>
        <fullName evidence="2">Ubiquitin carboxyl-terminal hydrolase</fullName>
        <ecNumber evidence="2">3.4.19.12</ecNumber>
    </recommendedName>
</protein>
<evidence type="ECO:0000256" key="3">
    <source>
        <dbReference type="SAM" id="MobiDB-lite"/>
    </source>
</evidence>
<dbReference type="InterPro" id="IPR009057">
    <property type="entry name" value="Homeodomain-like_sf"/>
</dbReference>
<dbReference type="EC" id="3.4.19.12" evidence="2"/>
<dbReference type="EMBL" id="JAIQCJ010001405">
    <property type="protein sequence ID" value="KAJ8789717.1"/>
    <property type="molecule type" value="Genomic_DNA"/>
</dbReference>
<sequence>MDSSSSSGTYSSSTGRDLETTLHHQLPAARAGSLCRQFGVVLELQRVQETQDLRDVSDLPETTPTLAITPGSPFGSRLSRPSRRRRLVLRLSQKDTLQALFQQNAYPGIMTRERVARDSGHSGKQNSERPRPQTLNPIKSLQRIGGSCTGGVAGVGAGLGVSYKMADGSVPGCHLQTDCLQEGGIVVLLEHQMENLVDLVCRDVEAASLDWGDECLFQFDIFPKLHSPQPSATAVDAHWGSPRPEEPSPPSQMVWCSQRGDLTPVSAGLACAQKLLLPWRLPFVVGAGLQNVGNTCYMNAALQCLTHTPPLASSMLSQQHSTVCPNQTFCMLCAMQTHITRALLHPGEVIRPRKDLVASFHRHKQEDAHEFLMFTLDAMQQACLSAHELLGHPSEDTTLVHRIFGGSWRCQIQCLHCLGVSDTLDPYLDITLDITAAQSVVQALNELVKPEKLDGENAYHCSVCLKKVPATKRLTLHSASQVLIVVLKRFTEVTGVKMVQKVHYPEYLDLRPYVSEQKAGPLDYALYAVLVHAGWSGHQGHYFCYVKAGNGQWYKVDDAMVTACDVTSALSQSAYVLFYVQNSALEGDSGGVSPGGARTPLGAEPTCTMAAHREPERDVSIGVPGSEEPLEGTDVQEVSLEQWRRLQAPNRPKPEFNLRKIESALPADAVVIHPSNYEGGMSTKLCEQENYQFNRASGDTAPQRPINIGSNIPCLSRRARASKKKNKKKQRSQIQCLHCLGVLDTLNPYLDITAAQSVVQALNELVKPKKLDGKNAYHCSVCLKKVPATKMLVGGALVA</sequence>
<dbReference type="AlphaFoldDB" id="A0AB34HEC1"/>
<dbReference type="Pfam" id="PF00443">
    <property type="entry name" value="UCH"/>
    <property type="match status" value="1"/>
</dbReference>
<dbReference type="Proteomes" id="UP001159641">
    <property type="component" value="Unassembled WGS sequence"/>
</dbReference>
<name>A0AB34HEC1_ESCRO</name>
<evidence type="ECO:0000313" key="5">
    <source>
        <dbReference type="EMBL" id="KAJ8789717.1"/>
    </source>
</evidence>